<dbReference type="EMBL" id="RCZG01000001">
    <property type="protein sequence ID" value="TPG36462.1"/>
    <property type="molecule type" value="Genomic_DNA"/>
</dbReference>
<dbReference type="Gene3D" id="1.10.630.10">
    <property type="entry name" value="Cytochrome P450"/>
    <property type="match status" value="1"/>
</dbReference>
<dbReference type="Pfam" id="PF00067">
    <property type="entry name" value="p450"/>
    <property type="match status" value="1"/>
</dbReference>
<evidence type="ECO:0000256" key="3">
    <source>
        <dbReference type="ARBA" id="ARBA00022723"/>
    </source>
</evidence>
<dbReference type="Proteomes" id="UP000320095">
    <property type="component" value="Unassembled WGS sequence"/>
</dbReference>
<keyword evidence="4 7" id="KW-0560">Oxidoreductase</keyword>
<comment type="similarity">
    <text evidence="1 7">Belongs to the cytochrome P450 family.</text>
</comment>
<evidence type="ECO:0000256" key="4">
    <source>
        <dbReference type="ARBA" id="ARBA00023002"/>
    </source>
</evidence>
<dbReference type="AlphaFoldDB" id="A0A502EHG3"/>
<comment type="caution">
    <text evidence="8">The sequence shown here is derived from an EMBL/GenBank/DDBJ whole genome shotgun (WGS) entry which is preliminary data.</text>
</comment>
<dbReference type="InterPro" id="IPR036396">
    <property type="entry name" value="Cyt_P450_sf"/>
</dbReference>
<dbReference type="InterPro" id="IPR017972">
    <property type="entry name" value="Cyt_P450_CS"/>
</dbReference>
<name>A0A502EHG3_9MYCO</name>
<dbReference type="PRINTS" id="PR00385">
    <property type="entry name" value="P450"/>
</dbReference>
<dbReference type="GO" id="GO:0004497">
    <property type="term" value="F:monooxygenase activity"/>
    <property type="evidence" value="ECO:0007669"/>
    <property type="project" value="UniProtKB-KW"/>
</dbReference>
<keyword evidence="5 7" id="KW-0408">Iron</keyword>
<dbReference type="InterPro" id="IPR002397">
    <property type="entry name" value="Cyt_P450_B"/>
</dbReference>
<dbReference type="InterPro" id="IPR001128">
    <property type="entry name" value="Cyt_P450"/>
</dbReference>
<dbReference type="GO" id="GO:0016705">
    <property type="term" value="F:oxidoreductase activity, acting on paired donors, with incorporation or reduction of molecular oxygen"/>
    <property type="evidence" value="ECO:0007669"/>
    <property type="project" value="InterPro"/>
</dbReference>
<keyword evidence="3 7" id="KW-0479">Metal-binding</keyword>
<accession>A0A502EHG3</accession>
<keyword evidence="2 7" id="KW-0349">Heme</keyword>
<gene>
    <name evidence="8" type="ORF">EAH80_00325</name>
</gene>
<dbReference type="GO" id="GO:0020037">
    <property type="term" value="F:heme binding"/>
    <property type="evidence" value="ECO:0007669"/>
    <property type="project" value="InterPro"/>
</dbReference>
<keyword evidence="9" id="KW-1185">Reference proteome</keyword>
<reference evidence="8 9" key="1">
    <citation type="journal article" date="2019" name="Environ. Microbiol.">
        <title>Species interactions and distinct microbial communities in high Arctic permafrost affected cryosols are associated with the CH4 and CO2 gas fluxes.</title>
        <authorList>
            <person name="Altshuler I."/>
            <person name="Hamel J."/>
            <person name="Turney S."/>
            <person name="Magnuson E."/>
            <person name="Levesque R."/>
            <person name="Greer C."/>
            <person name="Whyte L.G."/>
        </authorList>
    </citation>
    <scope>NUCLEOTIDE SEQUENCE [LARGE SCALE GENOMIC DNA]</scope>
    <source>
        <strain evidence="8 9">S5.20</strain>
    </source>
</reference>
<dbReference type="PRINTS" id="PR00359">
    <property type="entry name" value="BP450"/>
</dbReference>
<keyword evidence="6 7" id="KW-0503">Monooxygenase</keyword>
<organism evidence="8 9">
    <name type="scientific">Mycolicibacterium hodleri</name>
    <dbReference type="NCBI Taxonomy" id="49897"/>
    <lineage>
        <taxon>Bacteria</taxon>
        <taxon>Bacillati</taxon>
        <taxon>Actinomycetota</taxon>
        <taxon>Actinomycetes</taxon>
        <taxon>Mycobacteriales</taxon>
        <taxon>Mycobacteriaceae</taxon>
        <taxon>Mycolicibacterium</taxon>
    </lineage>
</organism>
<dbReference type="PANTHER" id="PTHR46696">
    <property type="entry name" value="P450, PUTATIVE (EUROFUNG)-RELATED"/>
    <property type="match status" value="1"/>
</dbReference>
<evidence type="ECO:0000256" key="1">
    <source>
        <dbReference type="ARBA" id="ARBA00010617"/>
    </source>
</evidence>
<dbReference type="PANTHER" id="PTHR46696:SF6">
    <property type="entry name" value="P450, PUTATIVE (EUROFUNG)-RELATED"/>
    <property type="match status" value="1"/>
</dbReference>
<evidence type="ECO:0000256" key="7">
    <source>
        <dbReference type="RuleBase" id="RU000461"/>
    </source>
</evidence>
<evidence type="ECO:0000313" key="8">
    <source>
        <dbReference type="EMBL" id="TPG36462.1"/>
    </source>
</evidence>
<dbReference type="SUPFAM" id="SSF48264">
    <property type="entry name" value="Cytochrome P450"/>
    <property type="match status" value="1"/>
</dbReference>
<protein>
    <submittedName>
        <fullName evidence="8">Cytochrome P450</fullName>
    </submittedName>
</protein>
<sequence length="433" mass="48865">MRRSHMTTQDAPTVISDLVVRMTTGFNPHDPELAHDGVPQQVYRELRDKCPVQWSDQYGGFWVATRHEDIDRVSKDAANFASALGILIPDPSDFATEDERKERFDSGKGMLPIVMYDPPAHTPMRRKLEPLFSPAMVRKREDFIRSVADDFIDDVIESGQCDLMVDFCAPVPAVVVLDWLGLPVEGWKAYSDTVLKQFAEPSEYGPDVGSLDIAGLYAALVDRKEHPRDDIITAITQIEIDDEPINDFEMLSLLGQMIFAGLDTTTNAVSSTLVELHRRPEVRKELSAAANDDRLWTSAIEEFLRYTCPIQGFKRTAREPAEVGGQAIAAGDRVLMMFASGNFDEREFDRPDEIDLRRTTNRHLTFGRGIHRCLGSHLARLEMKVMVQQILQRMPDYVIDESQLKVHEDISVAFGYDAVPAHFTPGRRRASSQ</sequence>
<evidence type="ECO:0000256" key="2">
    <source>
        <dbReference type="ARBA" id="ARBA00022617"/>
    </source>
</evidence>
<evidence type="ECO:0000256" key="5">
    <source>
        <dbReference type="ARBA" id="ARBA00023004"/>
    </source>
</evidence>
<proteinExistence type="inferred from homology"/>
<evidence type="ECO:0000256" key="6">
    <source>
        <dbReference type="ARBA" id="ARBA00023033"/>
    </source>
</evidence>
<evidence type="ECO:0000313" key="9">
    <source>
        <dbReference type="Proteomes" id="UP000320095"/>
    </source>
</evidence>
<dbReference type="PROSITE" id="PS00086">
    <property type="entry name" value="CYTOCHROME_P450"/>
    <property type="match status" value="1"/>
</dbReference>
<dbReference type="GO" id="GO:0005506">
    <property type="term" value="F:iron ion binding"/>
    <property type="evidence" value="ECO:0007669"/>
    <property type="project" value="InterPro"/>
</dbReference>